<keyword evidence="8 12" id="KW-0238">DNA-binding</keyword>
<evidence type="ECO:0000256" key="11">
    <source>
        <dbReference type="ARBA" id="ARBA00061478"/>
    </source>
</evidence>
<evidence type="ECO:0000256" key="2">
    <source>
        <dbReference type="ARBA" id="ARBA00022490"/>
    </source>
</evidence>
<evidence type="ECO:0000256" key="10">
    <source>
        <dbReference type="ARBA" id="ARBA00049360"/>
    </source>
</evidence>
<feature type="binding site" evidence="12">
    <location>
        <begin position="36"/>
        <end position="43"/>
    </location>
    <ligand>
        <name>ATP</name>
        <dbReference type="ChEBI" id="CHEBI:30616"/>
        <label>1</label>
    </ligand>
</feature>
<dbReference type="AlphaFoldDB" id="A0A6M4H5J1"/>
<evidence type="ECO:0000256" key="4">
    <source>
        <dbReference type="ARBA" id="ARBA00022741"/>
    </source>
</evidence>
<dbReference type="Pfam" id="PF12848">
    <property type="entry name" value="ABC_tran_Xtn"/>
    <property type="match status" value="1"/>
</dbReference>
<dbReference type="InterPro" id="IPR043686">
    <property type="entry name" value="Uup"/>
</dbReference>
<evidence type="ECO:0000256" key="1">
    <source>
        <dbReference type="ARBA" id="ARBA00022475"/>
    </source>
</evidence>
<gene>
    <name evidence="12 14" type="primary">uup</name>
    <name evidence="14" type="ORF">DSM104440_01736</name>
</gene>
<dbReference type="GO" id="GO:0005524">
    <property type="term" value="F:ATP binding"/>
    <property type="evidence" value="ECO:0007669"/>
    <property type="project" value="UniProtKB-UniRule"/>
</dbReference>
<dbReference type="Proteomes" id="UP000503096">
    <property type="component" value="Chromosome"/>
</dbReference>
<dbReference type="FunFam" id="3.40.50.300:FF:000011">
    <property type="entry name" value="Putative ABC transporter ATP-binding component"/>
    <property type="match status" value="1"/>
</dbReference>
<keyword evidence="1" id="KW-0472">Membrane</keyword>
<evidence type="ECO:0000256" key="6">
    <source>
        <dbReference type="ARBA" id="ARBA00022801"/>
    </source>
</evidence>
<dbReference type="EC" id="3.6.1.-" evidence="12"/>
<keyword evidence="6 12" id="KW-0378">Hydrolase</keyword>
<dbReference type="GO" id="GO:0003677">
    <property type="term" value="F:DNA binding"/>
    <property type="evidence" value="ECO:0007669"/>
    <property type="project" value="UniProtKB-UniRule"/>
</dbReference>
<dbReference type="Pfam" id="PF16326">
    <property type="entry name" value="ABC_tran_CTD"/>
    <property type="match status" value="1"/>
</dbReference>
<protein>
    <recommendedName>
        <fullName evidence="12">ATP-binding protein Uup</fullName>
        <ecNumber evidence="12">3.6.1.-</ecNumber>
    </recommendedName>
</protein>
<dbReference type="InterPro" id="IPR027417">
    <property type="entry name" value="P-loop_NTPase"/>
</dbReference>
<dbReference type="InterPro" id="IPR032524">
    <property type="entry name" value="ABC_tran_C"/>
</dbReference>
<keyword evidence="5 12" id="KW-0227">DNA damage</keyword>
<dbReference type="GO" id="GO:0016887">
    <property type="term" value="F:ATP hydrolysis activity"/>
    <property type="evidence" value="ECO:0007669"/>
    <property type="project" value="UniProtKB-UniRule"/>
</dbReference>
<feature type="domain" description="ABC transporter" evidence="13">
    <location>
        <begin position="4"/>
        <end position="221"/>
    </location>
</feature>
<dbReference type="SUPFAM" id="SSF52540">
    <property type="entry name" value="P-loop containing nucleoside triphosphate hydrolases"/>
    <property type="match status" value="2"/>
</dbReference>
<dbReference type="FunCoup" id="A0A6M4H5J1">
    <property type="interactions" value="309"/>
</dbReference>
<evidence type="ECO:0000256" key="7">
    <source>
        <dbReference type="ARBA" id="ARBA00022840"/>
    </source>
</evidence>
<comment type="catalytic activity">
    <reaction evidence="10 12">
        <text>ATP + H2O = ADP + phosphate + H(+)</text>
        <dbReference type="Rhea" id="RHEA:13065"/>
        <dbReference type="ChEBI" id="CHEBI:15377"/>
        <dbReference type="ChEBI" id="CHEBI:15378"/>
        <dbReference type="ChEBI" id="CHEBI:30616"/>
        <dbReference type="ChEBI" id="CHEBI:43474"/>
        <dbReference type="ChEBI" id="CHEBI:456216"/>
    </reaction>
</comment>
<dbReference type="KEGG" id="upl:DSM104440_01736"/>
<keyword evidence="7 12" id="KW-0067">ATP-binding</keyword>
<evidence type="ECO:0000256" key="12">
    <source>
        <dbReference type="HAMAP-Rule" id="MF_00848"/>
    </source>
</evidence>
<dbReference type="Gene3D" id="3.40.50.300">
    <property type="entry name" value="P-loop containing nucleotide triphosphate hydrolases"/>
    <property type="match status" value="2"/>
</dbReference>
<dbReference type="InterPro" id="IPR051309">
    <property type="entry name" value="ABCF_ATPase"/>
</dbReference>
<comment type="similarity">
    <text evidence="11 12">Belongs to the ABC transporter superfamily. ABCF family. Uup subfamily.</text>
</comment>
<keyword evidence="9 12" id="KW-0234">DNA repair</keyword>
<dbReference type="SMART" id="SM00382">
    <property type="entry name" value="AAA"/>
    <property type="match status" value="2"/>
</dbReference>
<dbReference type="PROSITE" id="PS00211">
    <property type="entry name" value="ABC_TRANSPORTER_1"/>
    <property type="match status" value="1"/>
</dbReference>
<dbReference type="InterPro" id="IPR037118">
    <property type="entry name" value="Val-tRNA_synth_C_sf"/>
</dbReference>
<dbReference type="Gene3D" id="1.10.287.380">
    <property type="entry name" value="Valyl-tRNA synthetase, C-terminal domain"/>
    <property type="match status" value="1"/>
</dbReference>
<keyword evidence="15" id="KW-1185">Reference proteome</keyword>
<name>A0A6M4H5J1_9PROT</name>
<dbReference type="InParanoid" id="A0A6M4H5J1"/>
<dbReference type="GO" id="GO:0006281">
    <property type="term" value="P:DNA repair"/>
    <property type="evidence" value="ECO:0007669"/>
    <property type="project" value="UniProtKB-KW"/>
</dbReference>
<dbReference type="GO" id="GO:0043022">
    <property type="term" value="F:ribosome binding"/>
    <property type="evidence" value="ECO:0007669"/>
    <property type="project" value="UniProtKB-UniRule"/>
</dbReference>
<feature type="binding site" evidence="12">
    <location>
        <begin position="320"/>
        <end position="327"/>
    </location>
    <ligand>
        <name>ATP</name>
        <dbReference type="ChEBI" id="CHEBI:30616"/>
        <label>2</label>
    </ligand>
</feature>
<dbReference type="FunFam" id="3.40.50.300:FF:000309">
    <property type="entry name" value="ABC transporter ATP-binding protein"/>
    <property type="match status" value="1"/>
</dbReference>
<dbReference type="InterPro" id="IPR003439">
    <property type="entry name" value="ABC_transporter-like_ATP-bd"/>
</dbReference>
<feature type="domain" description="ABC transporter" evidence="13">
    <location>
        <begin position="288"/>
        <end position="505"/>
    </location>
</feature>
<keyword evidence="2 12" id="KW-0963">Cytoplasm</keyword>
<dbReference type="PROSITE" id="PS50893">
    <property type="entry name" value="ABC_TRANSPORTER_2"/>
    <property type="match status" value="2"/>
</dbReference>
<proteinExistence type="inferred from homology"/>
<dbReference type="InterPro" id="IPR003593">
    <property type="entry name" value="AAA+_ATPase"/>
</dbReference>
<evidence type="ECO:0000256" key="5">
    <source>
        <dbReference type="ARBA" id="ARBA00022763"/>
    </source>
</evidence>
<evidence type="ECO:0000256" key="9">
    <source>
        <dbReference type="ARBA" id="ARBA00023204"/>
    </source>
</evidence>
<evidence type="ECO:0000256" key="3">
    <source>
        <dbReference type="ARBA" id="ARBA00022737"/>
    </source>
</evidence>
<dbReference type="PANTHER" id="PTHR42855">
    <property type="entry name" value="ABC TRANSPORTER ATP-BINDING SUBUNIT"/>
    <property type="match status" value="1"/>
</dbReference>
<dbReference type="EMBL" id="CP053073">
    <property type="protein sequence ID" value="QJR14921.1"/>
    <property type="molecule type" value="Genomic_DNA"/>
</dbReference>
<dbReference type="InterPro" id="IPR017871">
    <property type="entry name" value="ABC_transporter-like_CS"/>
</dbReference>
<evidence type="ECO:0000259" key="13">
    <source>
        <dbReference type="PROSITE" id="PS50893"/>
    </source>
</evidence>
<reference evidence="14 15" key="1">
    <citation type="submission" date="2020-04" db="EMBL/GenBank/DDBJ databases">
        <title>Usitatibacter rugosus gen. nov., sp. nov. and Usitatibacter palustris sp. nov., novel members of Usitatibacteraceae fam. nov. within the order Nitrosomonadales isolated from soil.</title>
        <authorList>
            <person name="Huber K.J."/>
            <person name="Neumann-Schaal M."/>
            <person name="Geppert A."/>
            <person name="Luckner M."/>
            <person name="Wanner G."/>
            <person name="Overmann J."/>
        </authorList>
    </citation>
    <scope>NUCLEOTIDE SEQUENCE [LARGE SCALE GENOMIC DNA]</scope>
    <source>
        <strain evidence="14 15">Swamp67</strain>
    </source>
</reference>
<dbReference type="RefSeq" id="WP_171161747.1">
    <property type="nucleotide sequence ID" value="NZ_CP053073.1"/>
</dbReference>
<sequence length="604" mass="66994">MPVLQLSEVCLAYGHVALLDHVDLVVEEGERIGLIGRNGTGKSSLLKIVTGQAAADDGRVWVSPDTRVVSVAQEPALEPGDTVYDAAAAPLLALLHEGEDWSAKHRVEGLLERLHLDPQQKVASLSGGQKKRTALAAALATEPQLLLLDEPTNHLDVAAIEWLEETLAAFNGALIVVTHDRRFLDRIATRIVELDRGRLLSYPGNFGAYETRKAEQLAIEAVENRKFDKVLAQEEAWIRKGVEARRTRNEGRVRRLDALRAERAARRDRLGGVELTLSAGERSGKLVAELEHVTKRYGDRAIVHDYSDRIMRGDKIGLIGPNGSGKTTLLKLILGELEPDEGTVRMGSKVAVAYFDQFRAALDEEATLADSISQGSDFVEVDGQRRHVISYLESFLFPPERARAPVKSLSGGERNRLLLARLFSRPANVLALDEPTNDLDIETLELLESLLQEYHGTVFLVSHDRAFLDNVVTQTIAFEGDGHWKEYAGGYLDWERARKAAAREERDEQRKADARGAAPAKAQRVKLSFKETRELEQLPAQMEALESEQKALVARLADPALYQDRTVDLKALNTRAEEIDAELTRLLTRWELLEAKSTRGSTSS</sequence>
<comment type="function">
    <text evidence="12">Probably plays a role in ribosome assembly or function. May be involved in resolution of branched DNA intermediates that result from template switching in postreplication gaps. Binds DNA and has ATPase activity.</text>
</comment>
<evidence type="ECO:0000256" key="8">
    <source>
        <dbReference type="ARBA" id="ARBA00023125"/>
    </source>
</evidence>
<dbReference type="InterPro" id="IPR032781">
    <property type="entry name" value="ABC_tran_Xtn"/>
</dbReference>
<accession>A0A6M4H5J1</accession>
<dbReference type="Pfam" id="PF00005">
    <property type="entry name" value="ABC_tran"/>
    <property type="match status" value="2"/>
</dbReference>
<evidence type="ECO:0000313" key="14">
    <source>
        <dbReference type="EMBL" id="QJR14921.1"/>
    </source>
</evidence>
<dbReference type="HAMAP" id="MF_00848">
    <property type="entry name" value="Uup"/>
    <property type="match status" value="1"/>
</dbReference>
<evidence type="ECO:0000313" key="15">
    <source>
        <dbReference type="Proteomes" id="UP000503096"/>
    </source>
</evidence>
<keyword evidence="4 12" id="KW-0547">Nucleotide-binding</keyword>
<dbReference type="CDD" id="cd03221">
    <property type="entry name" value="ABCF_EF-3"/>
    <property type="match status" value="2"/>
</dbReference>
<dbReference type="GO" id="GO:0005737">
    <property type="term" value="C:cytoplasm"/>
    <property type="evidence" value="ECO:0007669"/>
    <property type="project" value="UniProtKB-SubCell"/>
</dbReference>
<keyword evidence="1" id="KW-1003">Cell membrane</keyword>
<organism evidence="14 15">
    <name type="scientific">Usitatibacter palustris</name>
    <dbReference type="NCBI Taxonomy" id="2732487"/>
    <lineage>
        <taxon>Bacteria</taxon>
        <taxon>Pseudomonadati</taxon>
        <taxon>Pseudomonadota</taxon>
        <taxon>Betaproteobacteria</taxon>
        <taxon>Nitrosomonadales</taxon>
        <taxon>Usitatibacteraceae</taxon>
        <taxon>Usitatibacter</taxon>
    </lineage>
</organism>
<comment type="subcellular location">
    <subcellularLocation>
        <location evidence="12">Cytoplasm</location>
    </subcellularLocation>
    <text evidence="12">Associates with ribosomes.</text>
</comment>
<keyword evidence="3 12" id="KW-0677">Repeat</keyword>
<dbReference type="PANTHER" id="PTHR42855:SF1">
    <property type="entry name" value="ABC TRANSPORTER DOMAIN-CONTAINING PROTEIN"/>
    <property type="match status" value="1"/>
</dbReference>